<reference evidence="1" key="1">
    <citation type="submission" date="2023-02" db="EMBL/GenBank/DDBJ databases">
        <title>The sequence of Aeromonas hydrophila K533.</title>
        <authorList>
            <person name="Luo X."/>
        </authorList>
    </citation>
    <scope>NUCLEOTIDE SEQUENCE</scope>
    <source>
        <strain evidence="1">K533</strain>
    </source>
</reference>
<dbReference type="PANTHER" id="PTHR11575">
    <property type="entry name" value="5'-NUCLEOTIDASE-RELATED"/>
    <property type="match status" value="1"/>
</dbReference>
<evidence type="ECO:0000313" key="1">
    <source>
        <dbReference type="EMBL" id="WEE27132.1"/>
    </source>
</evidence>
<protein>
    <recommendedName>
        <fullName evidence="3">5'-nucleotidase</fullName>
    </recommendedName>
</protein>
<dbReference type="SUPFAM" id="SSF56300">
    <property type="entry name" value="Metallo-dependent phosphatases"/>
    <property type="match status" value="1"/>
</dbReference>
<dbReference type="GO" id="GO:0008253">
    <property type="term" value="F:5'-nucleotidase activity"/>
    <property type="evidence" value="ECO:0007669"/>
    <property type="project" value="TreeGrafter"/>
</dbReference>
<organism evidence="1 2">
    <name type="scientific">Aeromonas hydrophila</name>
    <dbReference type="NCBI Taxonomy" id="644"/>
    <lineage>
        <taxon>Bacteria</taxon>
        <taxon>Pseudomonadati</taxon>
        <taxon>Pseudomonadota</taxon>
        <taxon>Gammaproteobacteria</taxon>
        <taxon>Aeromonadales</taxon>
        <taxon>Aeromonadaceae</taxon>
        <taxon>Aeromonas</taxon>
    </lineage>
</organism>
<dbReference type="PANTHER" id="PTHR11575:SF24">
    <property type="entry name" value="5'-NUCLEOTIDASE"/>
    <property type="match status" value="1"/>
</dbReference>
<gene>
    <name evidence="1" type="ORF">PY771_02105</name>
</gene>
<sequence length="151" mass="16670">MKKTLLAVTVSITLLGLTACNSENSSKEHIPLDLTIAHINDTHAHLDPTENALAIQPTGQELFKFNAKLGGYPRLKFKLDELRSQAANEGRNFMVLNGGDAFQGTLYFTQFKGEEESRLLSDMGIDQGEIVNILLKIKNSFLPTKQILIGL</sequence>
<evidence type="ECO:0008006" key="3">
    <source>
        <dbReference type="Google" id="ProtNLM"/>
    </source>
</evidence>
<dbReference type="GO" id="GO:0030288">
    <property type="term" value="C:outer membrane-bounded periplasmic space"/>
    <property type="evidence" value="ECO:0007669"/>
    <property type="project" value="TreeGrafter"/>
</dbReference>
<proteinExistence type="predicted"/>
<dbReference type="InterPro" id="IPR029052">
    <property type="entry name" value="Metallo-depent_PP-like"/>
</dbReference>
<name>A0AAX3P6K9_AERHY</name>
<dbReference type="GO" id="GO:0009166">
    <property type="term" value="P:nucleotide catabolic process"/>
    <property type="evidence" value="ECO:0007669"/>
    <property type="project" value="InterPro"/>
</dbReference>
<dbReference type="Gene3D" id="3.60.21.10">
    <property type="match status" value="1"/>
</dbReference>
<accession>A0AAX3P6K9</accession>
<dbReference type="InterPro" id="IPR006179">
    <property type="entry name" value="5_nucleotidase/apyrase"/>
</dbReference>
<evidence type="ECO:0000313" key="2">
    <source>
        <dbReference type="Proteomes" id="UP001214666"/>
    </source>
</evidence>
<dbReference type="RefSeq" id="WP_275115704.1">
    <property type="nucleotide sequence ID" value="NZ_CP118942.1"/>
</dbReference>
<dbReference type="GO" id="GO:0008768">
    <property type="term" value="F:UDP-sugar diphosphatase activity"/>
    <property type="evidence" value="ECO:0007669"/>
    <property type="project" value="TreeGrafter"/>
</dbReference>
<dbReference type="AlphaFoldDB" id="A0AAX3P6K9"/>
<dbReference type="EMBL" id="CP118942">
    <property type="protein sequence ID" value="WEE27132.1"/>
    <property type="molecule type" value="Genomic_DNA"/>
</dbReference>
<dbReference type="Proteomes" id="UP001214666">
    <property type="component" value="Chromosome"/>
</dbReference>
<dbReference type="PROSITE" id="PS51257">
    <property type="entry name" value="PROKAR_LIPOPROTEIN"/>
    <property type="match status" value="1"/>
</dbReference>